<accession>A0A8S1CXB2</accession>
<dbReference type="AlphaFoldDB" id="A0A8S1CXB2"/>
<gene>
    <name evidence="1" type="ORF">CLODIP_2_CD08663</name>
</gene>
<keyword evidence="2" id="KW-1185">Reference proteome</keyword>
<evidence type="ECO:0000313" key="2">
    <source>
        <dbReference type="Proteomes" id="UP000494165"/>
    </source>
</evidence>
<organism evidence="1 2">
    <name type="scientific">Cloeon dipterum</name>
    <dbReference type="NCBI Taxonomy" id="197152"/>
    <lineage>
        <taxon>Eukaryota</taxon>
        <taxon>Metazoa</taxon>
        <taxon>Ecdysozoa</taxon>
        <taxon>Arthropoda</taxon>
        <taxon>Hexapoda</taxon>
        <taxon>Insecta</taxon>
        <taxon>Pterygota</taxon>
        <taxon>Palaeoptera</taxon>
        <taxon>Ephemeroptera</taxon>
        <taxon>Pisciforma</taxon>
        <taxon>Baetidae</taxon>
        <taxon>Cloeon</taxon>
    </lineage>
</organism>
<dbReference type="Proteomes" id="UP000494165">
    <property type="component" value="Unassembled WGS sequence"/>
</dbReference>
<dbReference type="EMBL" id="CADEPI010000111">
    <property type="protein sequence ID" value="CAB3375411.1"/>
    <property type="molecule type" value="Genomic_DNA"/>
</dbReference>
<dbReference type="PANTHER" id="PTHR13338">
    <property type="entry name" value="UPF0240 PROTEIN"/>
    <property type="match status" value="1"/>
</dbReference>
<evidence type="ECO:0008006" key="3">
    <source>
        <dbReference type="Google" id="ProtNLM"/>
    </source>
</evidence>
<evidence type="ECO:0000313" key="1">
    <source>
        <dbReference type="EMBL" id="CAB3375411.1"/>
    </source>
</evidence>
<sequence length="293" mass="32396">MGQASSRVFHFLTKDIRNIIIENRAHKVISRDKPQPAPRYPATERELERLAADHPEILAEQSRKSSDLDDRLKKVFVVSHDPDLQVKQEANPSRPLPLQRKPIPKPEFGFEEPSQVAAGKVTFKQAIKFITDHQDDPARWNADTIAKHYKLETEVVDNILVHFRPFLLLVPEGPGEKRKSVLAAAPATPKLQSSSFVIILIVLVLGGGQVAPVPAPNGAVVAHAHQHLAVAAQARLANRGGAFRMLQLVAARLARLVRLIELPHVGPAHLVAQRQGRLPLVHGKADEPRINLN</sequence>
<dbReference type="OrthoDB" id="2434756at2759"/>
<comment type="caution">
    <text evidence="1">The sequence shown here is derived from an EMBL/GenBank/DDBJ whole genome shotgun (WGS) entry which is preliminary data.</text>
</comment>
<dbReference type="PANTHER" id="PTHR13338:SF4">
    <property type="entry name" value="NADH DEHYDROGENASE [UBIQUINONE] 1 ALPHA SUBCOMPLEX ASSEMBLY FACTOR 4"/>
    <property type="match status" value="1"/>
</dbReference>
<reference evidence="1 2" key="1">
    <citation type="submission" date="2020-04" db="EMBL/GenBank/DDBJ databases">
        <authorList>
            <person name="Alioto T."/>
            <person name="Alioto T."/>
            <person name="Gomez Garrido J."/>
        </authorList>
    </citation>
    <scope>NUCLEOTIDE SEQUENCE [LARGE SCALE GENOMIC DNA]</scope>
</reference>
<dbReference type="GO" id="GO:0032981">
    <property type="term" value="P:mitochondrial respiratory chain complex I assembly"/>
    <property type="evidence" value="ECO:0007669"/>
    <property type="project" value="InterPro"/>
</dbReference>
<proteinExistence type="predicted"/>
<dbReference type="GO" id="GO:0005739">
    <property type="term" value="C:mitochondrion"/>
    <property type="evidence" value="ECO:0007669"/>
    <property type="project" value="TreeGrafter"/>
</dbReference>
<name>A0A8S1CXB2_9INSE</name>
<dbReference type="InterPro" id="IPR009622">
    <property type="entry name" value="NDUFAF4"/>
</dbReference>
<dbReference type="Pfam" id="PF06784">
    <property type="entry name" value="UPF0240"/>
    <property type="match status" value="1"/>
</dbReference>
<protein>
    <recommendedName>
        <fullName evidence="3">NADH dehydrogenase [ubiquinone] 1 alpha subcomplex assembly factor 4</fullName>
    </recommendedName>
</protein>